<sequence length="441" mass="51052">MVGLNFLLKIYPLILISVSATPDCYNNDDQLLNCNFATKTPYRYVANHNVSRPVYPGCTERKIWMIIRHGTRYPSKKWVKKMTGDLPELQDRIEKEFKERNSELSREVADNLRTWRLPFSKNEKGKMTDEGKDELFNLAKRMQARFPTLFRTDNRELTYKFKHTDTDRTEDSAKAFTRGLLGEGDSSNIMFLKTLKKDPILTFYEKCPRWLAYEKDPESSKESELFEQSQFVRNVASNVSKRIGFRIDSDEAKLMYMMCAHETALNKTMDSPWCALFTLNDVKTLEFLKELKTYWQDGYGNELNYKQSCPALRDMFQYFESYDGPTATTYFSHSGALLKLLPILGIAKDEKLLTHESFSLQKGSRKWKTTLLCPFASNLAFVLYDCAKQGSSVLLLHQERAVKLPGCPSDAPCPMQIVKDNLPDTERECEFDKMCSVKKES</sequence>
<comment type="caution">
    <text evidence="1">The sequence shown here is derived from an EMBL/GenBank/DDBJ whole genome shotgun (WGS) entry which is preliminary data.</text>
</comment>
<protein>
    <submittedName>
        <fullName evidence="1">Uncharacterized protein</fullName>
    </submittedName>
</protein>
<dbReference type="EMBL" id="CM056743">
    <property type="protein sequence ID" value="KAJ8672613.1"/>
    <property type="molecule type" value="Genomic_DNA"/>
</dbReference>
<evidence type="ECO:0000313" key="2">
    <source>
        <dbReference type="Proteomes" id="UP001239111"/>
    </source>
</evidence>
<gene>
    <name evidence="1" type="ORF">QAD02_003872</name>
</gene>
<name>A0ACC2NP13_9HYME</name>
<proteinExistence type="predicted"/>
<keyword evidence="2" id="KW-1185">Reference proteome</keyword>
<dbReference type="Proteomes" id="UP001239111">
    <property type="component" value="Chromosome 3"/>
</dbReference>
<evidence type="ECO:0000313" key="1">
    <source>
        <dbReference type="EMBL" id="KAJ8672613.1"/>
    </source>
</evidence>
<accession>A0ACC2NP13</accession>
<reference evidence="1" key="1">
    <citation type="submission" date="2023-04" db="EMBL/GenBank/DDBJ databases">
        <title>A chromosome-level genome assembly of the parasitoid wasp Eretmocerus hayati.</title>
        <authorList>
            <person name="Zhong Y."/>
            <person name="Liu S."/>
            <person name="Liu Y."/>
        </authorList>
    </citation>
    <scope>NUCLEOTIDE SEQUENCE</scope>
    <source>
        <strain evidence="1">ZJU_SS_LIU_2023</strain>
    </source>
</reference>
<organism evidence="1 2">
    <name type="scientific">Eretmocerus hayati</name>
    <dbReference type="NCBI Taxonomy" id="131215"/>
    <lineage>
        <taxon>Eukaryota</taxon>
        <taxon>Metazoa</taxon>
        <taxon>Ecdysozoa</taxon>
        <taxon>Arthropoda</taxon>
        <taxon>Hexapoda</taxon>
        <taxon>Insecta</taxon>
        <taxon>Pterygota</taxon>
        <taxon>Neoptera</taxon>
        <taxon>Endopterygota</taxon>
        <taxon>Hymenoptera</taxon>
        <taxon>Apocrita</taxon>
        <taxon>Proctotrupomorpha</taxon>
        <taxon>Chalcidoidea</taxon>
        <taxon>Aphelinidae</taxon>
        <taxon>Aphelininae</taxon>
        <taxon>Eretmocerus</taxon>
    </lineage>
</organism>